<keyword evidence="8 12" id="KW-0808">Transferase</keyword>
<feature type="transmembrane region" description="Helical" evidence="13">
    <location>
        <begin position="96"/>
        <end position="118"/>
    </location>
</feature>
<keyword evidence="13" id="KW-0812">Transmembrane</keyword>
<dbReference type="GO" id="GO:0008915">
    <property type="term" value="F:lipid-A-disaccharide synthase activity"/>
    <property type="evidence" value="ECO:0007669"/>
    <property type="project" value="UniProtKB-UniRule"/>
</dbReference>
<dbReference type="GO" id="GO:0005543">
    <property type="term" value="F:phospholipid binding"/>
    <property type="evidence" value="ECO:0007669"/>
    <property type="project" value="TreeGrafter"/>
</dbReference>
<dbReference type="Pfam" id="PF02684">
    <property type="entry name" value="LpxB"/>
    <property type="match status" value="1"/>
</dbReference>
<keyword evidence="9 12" id="KW-0443">Lipid metabolism</keyword>
<dbReference type="Proteomes" id="UP000078162">
    <property type="component" value="Chromosome"/>
</dbReference>
<feature type="transmembrane region" description="Helical" evidence="13">
    <location>
        <begin position="67"/>
        <end position="84"/>
    </location>
</feature>
<evidence type="ECO:0000256" key="5">
    <source>
        <dbReference type="ARBA" id="ARBA00022516"/>
    </source>
</evidence>
<dbReference type="RefSeq" id="WP_066482332.1">
    <property type="nucleotide sequence ID" value="NZ_CP014639.1"/>
</dbReference>
<dbReference type="SUPFAM" id="SSF53756">
    <property type="entry name" value="UDP-Glycosyltransferase/glycogen phosphorylase"/>
    <property type="match status" value="1"/>
</dbReference>
<comment type="similarity">
    <text evidence="2">In the C-terminal section; belongs to the LpxB family.</text>
</comment>
<evidence type="ECO:0000256" key="6">
    <source>
        <dbReference type="ARBA" id="ARBA00022556"/>
    </source>
</evidence>
<evidence type="ECO:0000256" key="2">
    <source>
        <dbReference type="ARBA" id="ARBA00008505"/>
    </source>
</evidence>
<dbReference type="OrthoDB" id="9801642at2"/>
<organism evidence="15 16">
    <name type="scientific">Candidatus Chlamydia sanziniae</name>
    <dbReference type="NCBI Taxonomy" id="1806891"/>
    <lineage>
        <taxon>Bacteria</taxon>
        <taxon>Pseudomonadati</taxon>
        <taxon>Chlamydiota</taxon>
        <taxon>Chlamydiia</taxon>
        <taxon>Chlamydiales</taxon>
        <taxon>Chlamydiaceae</taxon>
        <taxon>Chlamydia/Chlamydophila group</taxon>
        <taxon>Chlamydia</taxon>
    </lineage>
</organism>
<dbReference type="SMART" id="SM01259">
    <property type="entry name" value="LAB_N"/>
    <property type="match status" value="2"/>
</dbReference>
<dbReference type="AlphaFoldDB" id="A0A1A9HUU2"/>
<comment type="catalytic activity">
    <reaction evidence="11 12">
        <text>a lipid X + a UDP-2-N,3-O-bis[(3R)-3-hydroxyacyl]-alpha-D-glucosamine = a lipid A disaccharide + UDP + H(+)</text>
        <dbReference type="Rhea" id="RHEA:67828"/>
        <dbReference type="ChEBI" id="CHEBI:15378"/>
        <dbReference type="ChEBI" id="CHEBI:58223"/>
        <dbReference type="ChEBI" id="CHEBI:137748"/>
        <dbReference type="ChEBI" id="CHEBI:176338"/>
        <dbReference type="ChEBI" id="CHEBI:176343"/>
        <dbReference type="EC" id="2.4.1.182"/>
    </reaction>
</comment>
<feature type="transmembrane region" description="Helical" evidence="13">
    <location>
        <begin position="12"/>
        <end position="31"/>
    </location>
</feature>
<accession>A0A1A9HUU2</accession>
<evidence type="ECO:0000313" key="15">
    <source>
        <dbReference type="EMBL" id="ANH78758.1"/>
    </source>
</evidence>
<evidence type="ECO:0000256" key="9">
    <source>
        <dbReference type="ARBA" id="ARBA00023098"/>
    </source>
</evidence>
<evidence type="ECO:0000256" key="7">
    <source>
        <dbReference type="ARBA" id="ARBA00022676"/>
    </source>
</evidence>
<evidence type="ECO:0000256" key="4">
    <source>
        <dbReference type="ARBA" id="ARBA00020902"/>
    </source>
</evidence>
<dbReference type="STRING" id="1806891.Cs308_0588"/>
<dbReference type="HAMAP" id="MF_00392">
    <property type="entry name" value="LpxB"/>
    <property type="match status" value="1"/>
</dbReference>
<comment type="function">
    <text evidence="1 12">Condensation of UDP-2,3-diacylglucosamine and 2,3-diacylglucosamine-1-phosphate to form lipid A disaccharide, a precursor of lipid A, a phosphorylated glycolipid that anchors the lipopolysaccharide to the outer membrane of the cell.</text>
</comment>
<keyword evidence="13" id="KW-0472">Membrane</keyword>
<name>A0A1A9HUU2_9CHLA</name>
<dbReference type="GO" id="GO:0016020">
    <property type="term" value="C:membrane"/>
    <property type="evidence" value="ECO:0007669"/>
    <property type="project" value="GOC"/>
</dbReference>
<proteinExistence type="inferred from homology"/>
<dbReference type="UniPathway" id="UPA00973"/>
<evidence type="ECO:0000256" key="3">
    <source>
        <dbReference type="ARBA" id="ARBA00012687"/>
    </source>
</evidence>
<feature type="transmembrane region" description="Helical" evidence="13">
    <location>
        <begin position="169"/>
        <end position="192"/>
    </location>
</feature>
<evidence type="ECO:0000256" key="11">
    <source>
        <dbReference type="ARBA" id="ARBA00048975"/>
    </source>
</evidence>
<keyword evidence="7 12" id="KW-0328">Glycosyltransferase</keyword>
<comment type="pathway">
    <text evidence="10 12">Bacterial outer membrane biogenesis; LPS lipid A biosynthesis.</text>
</comment>
<keyword evidence="13" id="KW-1133">Transmembrane helix</keyword>
<evidence type="ECO:0000256" key="1">
    <source>
        <dbReference type="ARBA" id="ARBA00002056"/>
    </source>
</evidence>
<sequence>MVFFDLTCFLYPLGFIANLFFGMAFSLQWWLSERRKQVYVPRVFWKLSFVGALLMIAHGFIQSQFPVVLLHAINLVIYFRNLNITSTRRISFIQTVAVMVFTIILSIFPFLFSTYIFSGTTWMALPSIFQLPFSTVKFYWHLIGCLGLLLFASRFLLQWWHIEFRQKEGLPVAFWQVGFVGSFLASIYFIRIVDPVNILSYSCGLFPPIANLRLLYKEQSSRPYTQDHCFLSAGEASGDILGANLIHTIKSLYPSTVCSGVGGPLMRAKGFQAILYTEQFQVSGFVEVFASFFKLFKSYRKILKFILQEKPGVVICIDFPDFHLLLIKKLRKCGYKGKIIQYVCPSIWAWRPKRKQILEKYVDTLLVILPFEQELFRHSPLKTVYLGHPLVEEITNYKPNPLWKEELSLIDRPIIAAFPGSRRGDIERNLRVQIQAFLSSSLARTHQLLVSSSYPKYDPLIRAILKSEACEHSGLVPATLRYELMRSCDCALAKCGTIVLEAALNSVPTIVTCRLRPIDTFLTKYVFKIFLPAYSLPNIITNSIIFPEFMGGKEDFHPDEIAVALELLMKGNARDQQRIACQKLFTILRTGIVPLETWIHYLYQNQESASSLDEKIPLIVN</sequence>
<dbReference type="PANTHER" id="PTHR30372:SF4">
    <property type="entry name" value="LIPID-A-DISACCHARIDE SYNTHASE, MITOCHONDRIAL-RELATED"/>
    <property type="match status" value="1"/>
</dbReference>
<gene>
    <name evidence="12" type="primary">lpxB</name>
    <name evidence="15" type="ORF">Cs308_0588</name>
</gene>
<dbReference type="GO" id="GO:0009245">
    <property type="term" value="P:lipid A biosynthetic process"/>
    <property type="evidence" value="ECO:0007669"/>
    <property type="project" value="UniProtKB-UniRule"/>
</dbReference>
<keyword evidence="16" id="KW-1185">Reference proteome</keyword>
<dbReference type="EC" id="2.4.1.182" evidence="3 12"/>
<evidence type="ECO:0000256" key="12">
    <source>
        <dbReference type="HAMAP-Rule" id="MF_00392"/>
    </source>
</evidence>
<dbReference type="PATRIC" id="fig|1806891.3.peg.579"/>
<evidence type="ECO:0000259" key="14">
    <source>
        <dbReference type="SMART" id="SM01259"/>
    </source>
</evidence>
<dbReference type="EMBL" id="CP014639">
    <property type="protein sequence ID" value="ANH78758.1"/>
    <property type="molecule type" value="Genomic_DNA"/>
</dbReference>
<feature type="transmembrane region" description="Helical" evidence="13">
    <location>
        <begin position="138"/>
        <end position="157"/>
    </location>
</feature>
<reference evidence="15 16" key="1">
    <citation type="submission" date="2016-03" db="EMBL/GenBank/DDBJ databases">
        <title>Culture-independent genomics supports pathogen discovery for uncultivable bacteria within the genus Chlamydia.</title>
        <authorList>
            <person name="Taylor-Brown A."/>
            <person name="Bachmann N.L."/>
            <person name="Borel N."/>
            <person name="Polkinghorne A."/>
        </authorList>
    </citation>
    <scope>NUCLEOTIDE SEQUENCE [LARGE SCALE GENOMIC DNA]</scope>
    <source>
        <strain evidence="15 16">2742-308</strain>
    </source>
</reference>
<dbReference type="InterPro" id="IPR003835">
    <property type="entry name" value="Glyco_trans_19"/>
</dbReference>
<dbReference type="InterPro" id="IPR011499">
    <property type="entry name" value="Lipid_A_biosynth_N"/>
</dbReference>
<dbReference type="PANTHER" id="PTHR30372">
    <property type="entry name" value="LIPID-A-DISACCHARIDE SYNTHASE"/>
    <property type="match status" value="1"/>
</dbReference>
<dbReference type="Pfam" id="PF07578">
    <property type="entry name" value="LAB_N"/>
    <property type="match status" value="2"/>
</dbReference>
<comment type="similarity">
    <text evidence="12">Belongs to the LpxB family.</text>
</comment>
<evidence type="ECO:0000256" key="13">
    <source>
        <dbReference type="SAM" id="Phobius"/>
    </source>
</evidence>
<evidence type="ECO:0000256" key="8">
    <source>
        <dbReference type="ARBA" id="ARBA00022679"/>
    </source>
</evidence>
<feature type="domain" description="Lipid A biosynthesis N-terminal" evidence="14">
    <location>
        <begin position="13"/>
        <end position="84"/>
    </location>
</feature>
<dbReference type="KEGG" id="csaz:Cs308_0588"/>
<feature type="transmembrane region" description="Helical" evidence="13">
    <location>
        <begin position="43"/>
        <end position="61"/>
    </location>
</feature>
<keyword evidence="6 12" id="KW-0441">Lipid A biosynthesis</keyword>
<dbReference type="NCBIfam" id="TIGR00215">
    <property type="entry name" value="lpxB"/>
    <property type="match status" value="1"/>
</dbReference>
<protein>
    <recommendedName>
        <fullName evidence="4 12">Lipid-A-disaccharide synthase</fullName>
        <ecNumber evidence="3 12">2.4.1.182</ecNumber>
    </recommendedName>
</protein>
<evidence type="ECO:0000256" key="10">
    <source>
        <dbReference type="ARBA" id="ARBA00029439"/>
    </source>
</evidence>
<feature type="domain" description="Lipid A biosynthesis N-terminal" evidence="14">
    <location>
        <begin position="143"/>
        <end position="214"/>
    </location>
</feature>
<keyword evidence="5 12" id="KW-0444">Lipid biosynthesis</keyword>
<evidence type="ECO:0000313" key="16">
    <source>
        <dbReference type="Proteomes" id="UP000078162"/>
    </source>
</evidence>